<comment type="caution">
    <text evidence="21">The sequence shown here is derived from an EMBL/GenBank/DDBJ whole genome shotgun (WGS) entry which is preliminary data.</text>
</comment>
<dbReference type="Pfam" id="PF04109">
    <property type="entry name" value="ATG9"/>
    <property type="match status" value="2"/>
</dbReference>
<dbReference type="GO" id="GO:0005789">
    <property type="term" value="C:endoplasmic reticulum membrane"/>
    <property type="evidence" value="ECO:0007669"/>
    <property type="project" value="UniProtKB-SubCell"/>
</dbReference>
<dbReference type="AlphaFoldDB" id="A0A8H7IJN0"/>
<feature type="region of interest" description="Disordered" evidence="20">
    <location>
        <begin position="570"/>
        <end position="593"/>
    </location>
</feature>
<comment type="catalytic activity">
    <reaction evidence="16">
        <text>a 1,2-diacyl-sn-glycero-3-phosphoethanolamine(in) = a 1,2-diacyl-sn-glycero-3-phosphoethanolamine(out)</text>
        <dbReference type="Rhea" id="RHEA:38895"/>
        <dbReference type="ChEBI" id="CHEBI:64612"/>
    </reaction>
</comment>
<evidence type="ECO:0000256" key="20">
    <source>
        <dbReference type="SAM" id="MobiDB-lite"/>
    </source>
</evidence>
<keyword evidence="7 19" id="KW-0813">Transport</keyword>
<comment type="caution">
    <text evidence="19">Lacks conserved residue(s) required for the propagation of feature annotation.</text>
</comment>
<comment type="subcellular location">
    <subcellularLocation>
        <location evidence="1">Cytoplasmic vesicle membrane</location>
        <topology evidence="1">Multi-pass membrane protein</topology>
    </subcellularLocation>
    <subcellularLocation>
        <location evidence="2">Endoplasmic reticulum membrane</location>
        <topology evidence="2">Multi-pass membrane protein</topology>
    </subcellularLocation>
    <subcellularLocation>
        <location evidence="4">Golgi apparatus membrane</location>
        <topology evidence="4">Multi-pass membrane protein</topology>
    </subcellularLocation>
    <subcellularLocation>
        <location evidence="3 19">Preautophagosomal structure membrane</location>
        <topology evidence="3 19">Multi-pass membrane protein</topology>
    </subcellularLocation>
</comment>
<evidence type="ECO:0000256" key="15">
    <source>
        <dbReference type="ARBA" id="ARBA00024479"/>
    </source>
</evidence>
<comment type="catalytic activity">
    <reaction evidence="17">
        <text>a 1,2-diacyl-sn-glycero-3-phospho-(1D-myo-inositol-3-phosphate)(in) = a 1,2-diacyl-sn-glycero-3-phospho-(1D-myo-inositol-3-phosphate)(out)</text>
        <dbReference type="Rhea" id="RHEA:67920"/>
        <dbReference type="ChEBI" id="CHEBI:58088"/>
    </reaction>
</comment>
<accession>A0A8H7IJN0</accession>
<evidence type="ECO:0000256" key="2">
    <source>
        <dbReference type="ARBA" id="ARBA00004477"/>
    </source>
</evidence>
<dbReference type="PANTHER" id="PTHR13038:SF10">
    <property type="entry name" value="AUTOPHAGY-RELATED PROTEIN 9"/>
    <property type="match status" value="1"/>
</dbReference>
<feature type="region of interest" description="Disordered" evidence="20">
    <location>
        <begin position="94"/>
        <end position="116"/>
    </location>
</feature>
<evidence type="ECO:0000256" key="19">
    <source>
        <dbReference type="RuleBase" id="RU364027"/>
    </source>
</evidence>
<evidence type="ECO:0000256" key="10">
    <source>
        <dbReference type="ARBA" id="ARBA00023006"/>
    </source>
</evidence>
<comment type="similarity">
    <text evidence="5 19">Belongs to the ATG9 family.</text>
</comment>
<dbReference type="EMBL" id="JACYCF010000003">
    <property type="protein sequence ID" value="KAF8758273.1"/>
    <property type="molecule type" value="Genomic_DNA"/>
</dbReference>
<evidence type="ECO:0000256" key="12">
    <source>
        <dbReference type="ARBA" id="ARBA00023055"/>
    </source>
</evidence>
<feature type="compositionally biased region" description="Polar residues" evidence="20">
    <location>
        <begin position="19"/>
        <end position="29"/>
    </location>
</feature>
<dbReference type="GO" id="GO:0030659">
    <property type="term" value="C:cytoplasmic vesicle membrane"/>
    <property type="evidence" value="ECO:0007669"/>
    <property type="project" value="UniProtKB-SubCell"/>
</dbReference>
<feature type="transmembrane region" description="Helical" evidence="19">
    <location>
        <begin position="429"/>
        <end position="451"/>
    </location>
</feature>
<dbReference type="InterPro" id="IPR007241">
    <property type="entry name" value="Autophagy-rel_prot_9"/>
</dbReference>
<name>A0A8H7IJN0_9AGAM</name>
<evidence type="ECO:0000256" key="9">
    <source>
        <dbReference type="ARBA" id="ARBA00022989"/>
    </source>
</evidence>
<sequence length="1019" mass="115146">MSAYVDEDEPSASLYVSRAPNSMRSSQSGRPFLSMLNPMGRSYAGYAHPGVVEEEDEEEIDLVQHPGQPSHPTRRDSMDDDEVPTSLMIETSKPKQLSFEVNQPPRPSDLIQPSLPQPAVAPPKPMRGMDNYERALWNWFNVYNLDAFLQEVYAYYEGKGIYCIALSKGLNLLTVGFVIGFSTFLLGCVDYSKIRHTGTTQLSDVVISRCSDVQTISWPEVVRRIGLIREHNPITSLSSQTDGANPTTAKLDAHDIANRIMRQENYLIALFDRELLDLRVPLPKLLERLFPPNEQKQNLTRALEWNLRACLLGHLFDHRGTVRGVFLKEKNKHGLAAELRRRMIFFGAINFIFAPLIVTYLLMHSFSGISKCEYHKNPSSAGARQYTPYAKWTFREYNELPHIFARRLDNSYPMASEYMDQFPKEKMTIIARFVSFISGSFAAVLILASVIDPDIFLHFEITPGRTVVFYITVFGTILGIARGMVPDAHQVFDPEMILKEVIRYTHYLPKEWEGQLHSKRVHTEFGLLFDTKPPQHAEKIIDFFRESTWHVEGLGYVCNSAVFDLGRHGRPFEHEPEEPEPRKVGKGKLRERETKMEQSLLNFKAANPEWNPSDQTGSLYLSRNADMAHPSSRAGHNLRQARSRSRGNGDRKLQRRGSDARGQTRERAAVYERALQHSVKLRSSTTSAPRRASEPTPEPMNKDPHSQRLDIGSALGESYDDAQPIFGEPQRRAEDPTMKNSWTVDSWACSGTYTSSGKVFCDSRFVLFKPSTTSNIVCSSGAHGLWLAAYIYSSGNSPKLAAHSPTDRRRGDLHQCHIIFTSDMVSSVVGNDNQNELPPPPAVPAPPTTQSNTAVHLVEFFSQFPAFTYDPTRPVLSELKRMKKVFGWDKKTWKSSGALSGLRRALVLQFNLTYGTDQNDLASWQNLCRAMDIANIPEKLSDCKKLVNTIYVNLVDLVDMPNTGKKARLFETEGALSKYTKNSEKIFPRKDARAGGLLKHLLRNIVNPRRGGRIKAKTS</sequence>
<feature type="compositionally biased region" description="Acidic residues" evidence="20">
    <location>
        <begin position="1"/>
        <end position="10"/>
    </location>
</feature>
<keyword evidence="13 19" id="KW-0472">Membrane</keyword>
<evidence type="ECO:0000256" key="3">
    <source>
        <dbReference type="ARBA" id="ARBA00004511"/>
    </source>
</evidence>
<feature type="transmembrane region" description="Helical" evidence="19">
    <location>
        <begin position="467"/>
        <end position="485"/>
    </location>
</feature>
<dbReference type="GO" id="GO:0034727">
    <property type="term" value="P:piecemeal microautophagy of the nucleus"/>
    <property type="evidence" value="ECO:0007669"/>
    <property type="project" value="TreeGrafter"/>
</dbReference>
<feature type="compositionally biased region" description="Pro residues" evidence="20">
    <location>
        <begin position="837"/>
        <end position="847"/>
    </location>
</feature>
<keyword evidence="12 19" id="KW-0445">Lipid transport</keyword>
<keyword evidence="9 19" id="KW-1133">Transmembrane helix</keyword>
<keyword evidence="8 19" id="KW-0812">Transmembrane</keyword>
<evidence type="ECO:0000256" key="17">
    <source>
        <dbReference type="ARBA" id="ARBA00024621"/>
    </source>
</evidence>
<evidence type="ECO:0000256" key="16">
    <source>
        <dbReference type="ARBA" id="ARBA00024615"/>
    </source>
</evidence>
<evidence type="ECO:0000256" key="8">
    <source>
        <dbReference type="ARBA" id="ARBA00022692"/>
    </source>
</evidence>
<feature type="transmembrane region" description="Helical" evidence="19">
    <location>
        <begin position="343"/>
        <end position="363"/>
    </location>
</feature>
<evidence type="ECO:0000313" key="21">
    <source>
        <dbReference type="EMBL" id="KAF8758273.1"/>
    </source>
</evidence>
<evidence type="ECO:0000256" key="11">
    <source>
        <dbReference type="ARBA" id="ARBA00023034"/>
    </source>
</evidence>
<feature type="region of interest" description="Disordered" evidence="20">
    <location>
        <begin position="628"/>
        <end position="738"/>
    </location>
</feature>
<dbReference type="GO" id="GO:0061709">
    <property type="term" value="P:reticulophagy"/>
    <property type="evidence" value="ECO:0007669"/>
    <property type="project" value="TreeGrafter"/>
</dbReference>
<organism evidence="21 22">
    <name type="scientific">Rhizoctonia solani</name>
    <dbReference type="NCBI Taxonomy" id="456999"/>
    <lineage>
        <taxon>Eukaryota</taxon>
        <taxon>Fungi</taxon>
        <taxon>Dikarya</taxon>
        <taxon>Basidiomycota</taxon>
        <taxon>Agaricomycotina</taxon>
        <taxon>Agaricomycetes</taxon>
        <taxon>Cantharellales</taxon>
        <taxon>Ceratobasidiaceae</taxon>
        <taxon>Rhizoctonia</taxon>
    </lineage>
</organism>
<feature type="region of interest" description="Disordered" evidence="20">
    <location>
        <begin position="1"/>
        <end position="81"/>
    </location>
</feature>
<evidence type="ECO:0000256" key="6">
    <source>
        <dbReference type="ARBA" id="ARBA00018074"/>
    </source>
</evidence>
<evidence type="ECO:0000256" key="18">
    <source>
        <dbReference type="ARBA" id="ARBA00024631"/>
    </source>
</evidence>
<feature type="region of interest" description="Disordered" evidence="20">
    <location>
        <begin position="830"/>
        <end position="849"/>
    </location>
</feature>
<gene>
    <name evidence="21" type="ORF">RHS01_02307</name>
</gene>
<dbReference type="GO" id="GO:0034045">
    <property type="term" value="C:phagophore assembly site membrane"/>
    <property type="evidence" value="ECO:0007669"/>
    <property type="project" value="UniProtKB-SubCell"/>
</dbReference>
<feature type="compositionally biased region" description="Acidic residues" evidence="20">
    <location>
        <begin position="52"/>
        <end position="61"/>
    </location>
</feature>
<reference evidence="21" key="1">
    <citation type="submission" date="2020-09" db="EMBL/GenBank/DDBJ databases">
        <title>Comparative genome analyses of four rice-infecting Rhizoctonia solani isolates reveal extensive enrichment of homogalacturonan modification genes.</title>
        <authorList>
            <person name="Lee D.-Y."/>
            <person name="Jeon J."/>
            <person name="Kim K.-T."/>
            <person name="Cheong K."/>
            <person name="Song H."/>
            <person name="Choi G."/>
            <person name="Ko J."/>
            <person name="Opiyo S.O."/>
            <person name="Zuo S."/>
            <person name="Madhav S."/>
            <person name="Lee Y.-H."/>
            <person name="Wang G.-L."/>
        </authorList>
    </citation>
    <scope>NUCLEOTIDE SEQUENCE</scope>
    <source>
        <strain evidence="21">AG1-IA B2</strain>
    </source>
</reference>
<dbReference type="Proteomes" id="UP000614334">
    <property type="component" value="Unassembled WGS sequence"/>
</dbReference>
<evidence type="ECO:0000256" key="13">
    <source>
        <dbReference type="ARBA" id="ARBA00023136"/>
    </source>
</evidence>
<evidence type="ECO:0000256" key="7">
    <source>
        <dbReference type="ARBA" id="ARBA00022448"/>
    </source>
</evidence>
<comment type="function">
    <text evidence="19">Phospholipid scramblase involved in autophagy. Cycles between the preautophagosomal structure/phagophore assembly site (PAS) and the cytoplasmic vesicle pool and supplies membrane for the growing autophagosome. Lipid scramblase activity plays a key role in preautophagosomal structure/phagophore assembly by distributing the phospholipids that arrive through ATG2 from the cytoplasmic to the luminal leaflet of the bilayer, thereby driving autophagosomal membrane expansion.</text>
</comment>
<dbReference type="GO" id="GO:0005776">
    <property type="term" value="C:autophagosome"/>
    <property type="evidence" value="ECO:0007669"/>
    <property type="project" value="TreeGrafter"/>
</dbReference>
<evidence type="ECO:0000256" key="1">
    <source>
        <dbReference type="ARBA" id="ARBA00004439"/>
    </source>
</evidence>
<protein>
    <recommendedName>
        <fullName evidence="6 19">Autophagy-related protein 9</fullName>
    </recommendedName>
</protein>
<dbReference type="GO" id="GO:0000139">
    <property type="term" value="C:Golgi membrane"/>
    <property type="evidence" value="ECO:0007669"/>
    <property type="project" value="UniProtKB-SubCell"/>
</dbReference>
<dbReference type="GO" id="GO:0006869">
    <property type="term" value="P:lipid transport"/>
    <property type="evidence" value="ECO:0007669"/>
    <property type="project" value="UniProtKB-KW"/>
</dbReference>
<keyword evidence="11" id="KW-0333">Golgi apparatus</keyword>
<proteinExistence type="inferred from homology"/>
<evidence type="ECO:0000256" key="5">
    <source>
        <dbReference type="ARBA" id="ARBA00006185"/>
    </source>
</evidence>
<dbReference type="PANTHER" id="PTHR13038">
    <property type="entry name" value="APG9 AUTOPHAGY 9"/>
    <property type="match status" value="1"/>
</dbReference>
<evidence type="ECO:0000313" key="22">
    <source>
        <dbReference type="Proteomes" id="UP000614334"/>
    </source>
</evidence>
<evidence type="ECO:0000256" key="14">
    <source>
        <dbReference type="ARBA" id="ARBA00023329"/>
    </source>
</evidence>
<keyword evidence="14" id="KW-0968">Cytoplasmic vesicle</keyword>
<keyword evidence="10 19" id="KW-0072">Autophagy</keyword>
<dbReference type="GO" id="GO:0000422">
    <property type="term" value="P:autophagy of mitochondrion"/>
    <property type="evidence" value="ECO:0007669"/>
    <property type="project" value="TreeGrafter"/>
</dbReference>
<evidence type="ECO:0000256" key="4">
    <source>
        <dbReference type="ARBA" id="ARBA00004653"/>
    </source>
</evidence>
<comment type="catalytic activity">
    <reaction evidence="18">
        <text>a 1,2-diacyl-sn-glycero-3-phosphocholine(in) = a 1,2-diacyl-sn-glycero-3-phosphocholine(out)</text>
        <dbReference type="Rhea" id="RHEA:38571"/>
        <dbReference type="ChEBI" id="CHEBI:57643"/>
    </reaction>
</comment>
<dbReference type="GO" id="GO:0034497">
    <property type="term" value="P:protein localization to phagophore assembly site"/>
    <property type="evidence" value="ECO:0007669"/>
    <property type="project" value="TreeGrafter"/>
</dbReference>
<comment type="catalytic activity">
    <reaction evidence="15">
        <text>a 1,2-diacyl-sn-glycero-3-phospho-L-serine(in) = a 1,2-diacyl-sn-glycero-3-phospho-L-serine(out)</text>
        <dbReference type="Rhea" id="RHEA:38663"/>
        <dbReference type="ChEBI" id="CHEBI:57262"/>
    </reaction>
</comment>
<feature type="compositionally biased region" description="Basic and acidic residues" evidence="20">
    <location>
        <begin position="647"/>
        <end position="670"/>
    </location>
</feature>
<feature type="transmembrane region" description="Helical" evidence="19">
    <location>
        <begin position="169"/>
        <end position="189"/>
    </location>
</feature>